<accession>A0A0K6S7J7</accession>
<dbReference type="VEuPathDB" id="CryptoDB:Cvel_21344"/>
<sequence length="233" mass="26384">MFIRRDRQAMLIDELLRPMHLEGNPFLPHHSDLLYAINELLPNKTFTDFWEHSGTEKLRTASKYHEGILSMFFRYNAKRIRCGADAHVQLHEETGEDVSEREVMTLLSFFLDLFKCICSMASTLKEASAPEKNIPKTWRAAAVILDKNDGFQFVKYLLSVVQAKTHTTATQTTKDLPVPQPLIPSLPKDDGSIAATSRNLLPAKKKKRGIPIQEELNNALDVLKRLARASLGV</sequence>
<dbReference type="AlphaFoldDB" id="A0A0K6S7J7"/>
<evidence type="ECO:0000313" key="1">
    <source>
        <dbReference type="EMBL" id="CUC09561.1"/>
    </source>
</evidence>
<protein>
    <submittedName>
        <fullName evidence="1">Uncharacterized protein</fullName>
    </submittedName>
</protein>
<reference evidence="1" key="1">
    <citation type="submission" date="2014-11" db="EMBL/GenBank/DDBJ databases">
        <title>Molecular phylogeny of cliff fern family Woodsiaceae with morphological implications.</title>
        <authorList>
            <person name="Shao Y.-Z."/>
            <person name="Wei R."/>
            <person name="Zhang X.-C."/>
        </authorList>
    </citation>
    <scope>NUCLEOTIDE SEQUENCE</scope>
</reference>
<proteinExistence type="predicted"/>
<gene>
    <name evidence="1" type="ORF">Cvel_21344.t1</name>
</gene>
<organism evidence="1">
    <name type="scientific">Chromera velia CCMP2878</name>
    <dbReference type="NCBI Taxonomy" id="1169474"/>
    <lineage>
        <taxon>Eukaryota</taxon>
        <taxon>Sar</taxon>
        <taxon>Alveolata</taxon>
        <taxon>Colpodellida</taxon>
        <taxon>Chromeraceae</taxon>
        <taxon>Chromera</taxon>
    </lineage>
</organism>
<dbReference type="EMBL" id="CDMZ01001095">
    <property type="protein sequence ID" value="CUC09561.1"/>
    <property type="molecule type" value="Genomic_DNA"/>
</dbReference>
<name>A0A0K6S7J7_9ALVE</name>